<feature type="compositionally biased region" description="Polar residues" evidence="2">
    <location>
        <begin position="659"/>
        <end position="670"/>
    </location>
</feature>
<feature type="domain" description="Alpha/beta hydrolase fold-3" evidence="3">
    <location>
        <begin position="340"/>
        <end position="394"/>
    </location>
</feature>
<dbReference type="SUPFAM" id="SSF53474">
    <property type="entry name" value="alpha/beta-Hydrolases"/>
    <property type="match status" value="1"/>
</dbReference>
<evidence type="ECO:0000313" key="5">
    <source>
        <dbReference type="Proteomes" id="UP000799421"/>
    </source>
</evidence>
<dbReference type="Proteomes" id="UP000799421">
    <property type="component" value="Unassembled WGS sequence"/>
</dbReference>
<organism evidence="4 5">
    <name type="scientific">Piedraia hortae CBS 480.64</name>
    <dbReference type="NCBI Taxonomy" id="1314780"/>
    <lineage>
        <taxon>Eukaryota</taxon>
        <taxon>Fungi</taxon>
        <taxon>Dikarya</taxon>
        <taxon>Ascomycota</taxon>
        <taxon>Pezizomycotina</taxon>
        <taxon>Dothideomycetes</taxon>
        <taxon>Dothideomycetidae</taxon>
        <taxon>Capnodiales</taxon>
        <taxon>Piedraiaceae</taxon>
        <taxon>Piedraia</taxon>
    </lineage>
</organism>
<gene>
    <name evidence="4" type="ORF">K470DRAFT_280058</name>
</gene>
<feature type="region of interest" description="Disordered" evidence="2">
    <location>
        <begin position="279"/>
        <end position="327"/>
    </location>
</feature>
<keyword evidence="5" id="KW-1185">Reference proteome</keyword>
<evidence type="ECO:0000313" key="4">
    <source>
        <dbReference type="EMBL" id="KAF2863778.1"/>
    </source>
</evidence>
<proteinExistence type="predicted"/>
<feature type="compositionally biased region" description="Basic and acidic residues" evidence="2">
    <location>
        <begin position="643"/>
        <end position="657"/>
    </location>
</feature>
<dbReference type="Pfam" id="PF07859">
    <property type="entry name" value="Abhydrolase_3"/>
    <property type="match status" value="2"/>
</dbReference>
<dbReference type="InterPro" id="IPR050300">
    <property type="entry name" value="GDXG_lipolytic_enzyme"/>
</dbReference>
<evidence type="ECO:0000259" key="3">
    <source>
        <dbReference type="Pfam" id="PF07859"/>
    </source>
</evidence>
<dbReference type="InterPro" id="IPR029058">
    <property type="entry name" value="AB_hydrolase_fold"/>
</dbReference>
<feature type="region of interest" description="Disordered" evidence="2">
    <location>
        <begin position="595"/>
        <end position="674"/>
    </location>
</feature>
<protein>
    <submittedName>
        <fullName evidence="4">Alpha/beta-hydrolase</fullName>
    </submittedName>
</protein>
<keyword evidence="1 4" id="KW-0378">Hydrolase</keyword>
<dbReference type="Gene3D" id="3.40.50.1820">
    <property type="entry name" value="alpha/beta hydrolase"/>
    <property type="match status" value="1"/>
</dbReference>
<reference evidence="4" key="1">
    <citation type="journal article" date="2020" name="Stud. Mycol.">
        <title>101 Dothideomycetes genomes: a test case for predicting lifestyles and emergence of pathogens.</title>
        <authorList>
            <person name="Haridas S."/>
            <person name="Albert R."/>
            <person name="Binder M."/>
            <person name="Bloem J."/>
            <person name="Labutti K."/>
            <person name="Salamov A."/>
            <person name="Andreopoulos B."/>
            <person name="Baker S."/>
            <person name="Barry K."/>
            <person name="Bills G."/>
            <person name="Bluhm B."/>
            <person name="Cannon C."/>
            <person name="Castanera R."/>
            <person name="Culley D."/>
            <person name="Daum C."/>
            <person name="Ezra D."/>
            <person name="Gonzalez J."/>
            <person name="Henrissat B."/>
            <person name="Kuo A."/>
            <person name="Liang C."/>
            <person name="Lipzen A."/>
            <person name="Lutzoni F."/>
            <person name="Magnuson J."/>
            <person name="Mondo S."/>
            <person name="Nolan M."/>
            <person name="Ohm R."/>
            <person name="Pangilinan J."/>
            <person name="Park H.-J."/>
            <person name="Ramirez L."/>
            <person name="Alfaro M."/>
            <person name="Sun H."/>
            <person name="Tritt A."/>
            <person name="Yoshinaga Y."/>
            <person name="Zwiers L.-H."/>
            <person name="Turgeon B."/>
            <person name="Goodwin S."/>
            <person name="Spatafora J."/>
            <person name="Crous P."/>
            <person name="Grigoriev I."/>
        </authorList>
    </citation>
    <scope>NUCLEOTIDE SEQUENCE</scope>
    <source>
        <strain evidence="4">CBS 480.64</strain>
    </source>
</reference>
<evidence type="ECO:0000256" key="2">
    <source>
        <dbReference type="SAM" id="MobiDB-lite"/>
    </source>
</evidence>
<feature type="domain" description="Alpha/beta hydrolase fold-3" evidence="3">
    <location>
        <begin position="147"/>
        <end position="261"/>
    </location>
</feature>
<dbReference type="GO" id="GO:0016787">
    <property type="term" value="F:hydrolase activity"/>
    <property type="evidence" value="ECO:0007669"/>
    <property type="project" value="UniProtKB-KW"/>
</dbReference>
<dbReference type="InterPro" id="IPR013094">
    <property type="entry name" value="AB_hydrolase_3"/>
</dbReference>
<dbReference type="AlphaFoldDB" id="A0A6A7CB04"/>
<dbReference type="PANTHER" id="PTHR48081:SF19">
    <property type="entry name" value="AB HYDROLASE SUPERFAMILY PROTEIN C4A8.06C"/>
    <property type="match status" value="1"/>
</dbReference>
<dbReference type="EMBL" id="MU005959">
    <property type="protein sequence ID" value="KAF2863778.1"/>
    <property type="molecule type" value="Genomic_DNA"/>
</dbReference>
<feature type="region of interest" description="Disordered" evidence="2">
    <location>
        <begin position="475"/>
        <end position="525"/>
    </location>
</feature>
<sequence>MPFNTLSVATAVTPSVVETYFSHYFNRTPLRNKPTAHISYHEGLKLIRQFLEYSSRHSVEELQSFTAQWVPTPTWIRSYDSEIHPQFLESAADLLRAQLGKAGIEKVGGPTWWKWRQPGKELKGEWIETKKDYLERKKVGTKCDRCILYIHGGAYYFGSVDEHRYQIQRHARKLKARVLAPRYRLAPQYPFPCGLQDCLAAYLYLLQFFQPNEILLAGDSAGGGMVLSVLVTLRDQGFPLPAGTILLSPWVDLTHSFPSAAGEGSGDYIPAHGFHHKPSLAWPPPPKDDAKEPAKASATVPSKVAKVPTPEIVTSPPRAGSPQDSGEHLHIHLDGKNVDIKEQIQLYTTNDLITHPLVSPVLQPSLGGLPPMLIQVGGAELLRDEQIYLAHKAANPRAFPPSEAIMAEHDPKRERLSRYPPTDVQLQVWEDLCHVPHTLSFTRPAKYMYRAVAQFGAWALAHAQQRNIEIPNDDAASIVSDGPEDSESEQALSADPDKREPGFETTDVSVSTGAVGKAGEPLPPFRDHMIREQVTRHGVIYPLASQSEIAALALDPSSIGRIKPGPVRKWLTKNQEWEARFSNEKRKVQRKRAKEAAKGYDGISGERPPPSALVGRRNRGVAPEEKKKGKSWGLAMWAGWGSSHDENTLDREQKLANEAENQPTLQSRSKSFIRYGSMPLPPVPVVM</sequence>
<dbReference type="OrthoDB" id="2336090at2759"/>
<dbReference type="PANTHER" id="PTHR48081">
    <property type="entry name" value="AB HYDROLASE SUPERFAMILY PROTEIN C4A8.06C"/>
    <property type="match status" value="1"/>
</dbReference>
<name>A0A6A7CB04_9PEZI</name>
<evidence type="ECO:0000256" key="1">
    <source>
        <dbReference type="ARBA" id="ARBA00022801"/>
    </source>
</evidence>
<accession>A0A6A7CB04</accession>